<protein>
    <submittedName>
        <fullName evidence="1">Uncharacterized protein</fullName>
    </submittedName>
</protein>
<feature type="non-terminal residue" evidence="1">
    <location>
        <position position="140"/>
    </location>
</feature>
<proteinExistence type="predicted"/>
<evidence type="ECO:0000313" key="1">
    <source>
        <dbReference type="EMBL" id="KAG5179779.1"/>
    </source>
</evidence>
<comment type="caution">
    <text evidence="1">The sequence shown here is derived from an EMBL/GenBank/DDBJ whole genome shotgun (WGS) entry which is preliminary data.</text>
</comment>
<organism evidence="1 2">
    <name type="scientific">Tribonema minus</name>
    <dbReference type="NCBI Taxonomy" id="303371"/>
    <lineage>
        <taxon>Eukaryota</taxon>
        <taxon>Sar</taxon>
        <taxon>Stramenopiles</taxon>
        <taxon>Ochrophyta</taxon>
        <taxon>PX clade</taxon>
        <taxon>Xanthophyceae</taxon>
        <taxon>Tribonematales</taxon>
        <taxon>Tribonemataceae</taxon>
        <taxon>Tribonema</taxon>
    </lineage>
</organism>
<accession>A0A835YZ27</accession>
<name>A0A835YZ27_9STRA</name>
<keyword evidence="2" id="KW-1185">Reference proteome</keyword>
<dbReference type="AlphaFoldDB" id="A0A835YZ27"/>
<dbReference type="Proteomes" id="UP000664859">
    <property type="component" value="Unassembled WGS sequence"/>
</dbReference>
<gene>
    <name evidence="1" type="ORF">JKP88DRAFT_158368</name>
</gene>
<evidence type="ECO:0000313" key="2">
    <source>
        <dbReference type="Proteomes" id="UP000664859"/>
    </source>
</evidence>
<reference evidence="1" key="1">
    <citation type="submission" date="2021-02" db="EMBL/GenBank/DDBJ databases">
        <title>First Annotated Genome of the Yellow-green Alga Tribonema minus.</title>
        <authorList>
            <person name="Mahan K.M."/>
        </authorList>
    </citation>
    <scope>NUCLEOTIDE SEQUENCE</scope>
    <source>
        <strain evidence="1">UTEX B ZZ1240</strain>
    </source>
</reference>
<dbReference type="OrthoDB" id="10543878at2759"/>
<sequence>MELSNITAAIRVDTATNQGSVIDVIRLVNPNPTSGNAANVLANLTKDVTLNYSHLRINAKGKPTPCADAKTLVEIVWSLPGKAAREFRRTSAKTVCRVLGGDLSIVQEIEKRHHTLQQTEGGRAAQAFMLADSDDSSDGF</sequence>
<dbReference type="EMBL" id="JAFCMP010000445">
    <property type="protein sequence ID" value="KAG5179779.1"/>
    <property type="molecule type" value="Genomic_DNA"/>
</dbReference>